<keyword evidence="8" id="KW-1185">Reference proteome</keyword>
<keyword evidence="3 6" id="KW-0067">ATP-binding</keyword>
<dbReference type="EMBL" id="BJWI01000040">
    <property type="protein sequence ID" value="GEM02478.1"/>
    <property type="molecule type" value="Genomic_DNA"/>
</dbReference>
<keyword evidence="1" id="KW-0813">Transport</keyword>
<dbReference type="InterPro" id="IPR003439">
    <property type="entry name" value="ABC_transporter-like_ATP-bd"/>
</dbReference>
<dbReference type="RefSeq" id="WP_089830341.1">
    <property type="nucleotide sequence ID" value="NZ_BJWI01000040.1"/>
</dbReference>
<gene>
    <name evidence="5" type="ORF">HHA03_20100</name>
    <name evidence="6" type="ORF">SAMN05421839_10552</name>
</gene>
<proteinExistence type="predicted"/>
<keyword evidence="2" id="KW-0547">Nucleotide-binding</keyword>
<evidence type="ECO:0000313" key="7">
    <source>
        <dbReference type="Proteomes" id="UP000242243"/>
    </source>
</evidence>
<dbReference type="Proteomes" id="UP000242243">
    <property type="component" value="Unassembled WGS sequence"/>
</dbReference>
<evidence type="ECO:0000313" key="6">
    <source>
        <dbReference type="EMBL" id="SFP07959.1"/>
    </source>
</evidence>
<dbReference type="STRING" id="306540.SAMN05421839_10552"/>
<dbReference type="EMBL" id="FOXC01000005">
    <property type="protein sequence ID" value="SFP07959.1"/>
    <property type="molecule type" value="Genomic_DNA"/>
</dbReference>
<dbReference type="GO" id="GO:0016887">
    <property type="term" value="F:ATP hydrolysis activity"/>
    <property type="evidence" value="ECO:0007669"/>
    <property type="project" value="InterPro"/>
</dbReference>
<evidence type="ECO:0000313" key="5">
    <source>
        <dbReference type="EMBL" id="GEM02478.1"/>
    </source>
</evidence>
<dbReference type="Gene3D" id="3.40.50.300">
    <property type="entry name" value="P-loop containing nucleotide triphosphate hydrolases"/>
    <property type="match status" value="1"/>
</dbReference>
<feature type="domain" description="ABC transporter" evidence="4">
    <location>
        <begin position="2"/>
        <end position="226"/>
    </location>
</feature>
<protein>
    <submittedName>
        <fullName evidence="5">ABC transporter ATP-binding protein</fullName>
    </submittedName>
    <submittedName>
        <fullName evidence="6">ABC-2 type transport system ATP-binding protein</fullName>
    </submittedName>
</protein>
<dbReference type="Proteomes" id="UP000321547">
    <property type="component" value="Unassembled WGS sequence"/>
</dbReference>
<dbReference type="SUPFAM" id="SSF52540">
    <property type="entry name" value="P-loop containing nucleoside triphosphate hydrolases"/>
    <property type="match status" value="1"/>
</dbReference>
<evidence type="ECO:0000256" key="2">
    <source>
        <dbReference type="ARBA" id="ARBA00022741"/>
    </source>
</evidence>
<evidence type="ECO:0000313" key="8">
    <source>
        <dbReference type="Proteomes" id="UP000321547"/>
    </source>
</evidence>
<dbReference type="AlphaFoldDB" id="A0A1I5MEK7"/>
<name>A0A1I5MEK7_9BACI</name>
<dbReference type="GO" id="GO:0005524">
    <property type="term" value="F:ATP binding"/>
    <property type="evidence" value="ECO:0007669"/>
    <property type="project" value="UniProtKB-KW"/>
</dbReference>
<dbReference type="InterPro" id="IPR051782">
    <property type="entry name" value="ABC_Transporter_VariousFunc"/>
</dbReference>
<accession>A0A1I5MEK7</accession>
<reference evidence="5 8" key="2">
    <citation type="submission" date="2019-07" db="EMBL/GenBank/DDBJ databases">
        <title>Whole genome shotgun sequence of Halolactibacillus halophilus NBRC 100868.</title>
        <authorList>
            <person name="Hosoyama A."/>
            <person name="Uohara A."/>
            <person name="Ohji S."/>
            <person name="Ichikawa N."/>
        </authorList>
    </citation>
    <scope>NUCLEOTIDE SEQUENCE [LARGE SCALE GENOMIC DNA]</scope>
    <source>
        <strain evidence="5 8">NBRC 100868</strain>
    </source>
</reference>
<evidence type="ECO:0000256" key="3">
    <source>
        <dbReference type="ARBA" id="ARBA00022840"/>
    </source>
</evidence>
<dbReference type="PROSITE" id="PS50893">
    <property type="entry name" value="ABC_TRANSPORTER_2"/>
    <property type="match status" value="1"/>
</dbReference>
<dbReference type="PROSITE" id="PS00211">
    <property type="entry name" value="ABC_TRANSPORTER_1"/>
    <property type="match status" value="1"/>
</dbReference>
<dbReference type="InterPro" id="IPR027417">
    <property type="entry name" value="P-loop_NTPase"/>
</dbReference>
<dbReference type="OrthoDB" id="9804819at2"/>
<reference evidence="6 7" key="1">
    <citation type="submission" date="2016-10" db="EMBL/GenBank/DDBJ databases">
        <authorList>
            <person name="de Groot N.N."/>
        </authorList>
    </citation>
    <scope>NUCLEOTIDE SEQUENCE [LARGE SCALE GENOMIC DNA]</scope>
    <source>
        <strain evidence="6 7">DSM 17073</strain>
    </source>
</reference>
<dbReference type="CDD" id="cd03230">
    <property type="entry name" value="ABC_DR_subfamily_A"/>
    <property type="match status" value="1"/>
</dbReference>
<sequence length="269" mass="30501">MFQLEKVSFDYSDQRVFDRMNLEVTTGSVIGILGPNGVGKTTLFQLLTGLYYPSSGKVSVLGYEPRLRNKQYLEKISYLPENLPNIELSIEAYGDLIGPMYPNFNRKKLVAYLTAFDLEADLNLMDLSAGMKRKAFVSIMLSLGTPMVFLDEQTKEMDLEGQRIFRQLLIDAQSDGRMIVIATHHLRALEQLLDQVLIMDRRGHVVINHATNDLDQVLSLKDVTTLPDETLYLTYQRLPFGYRLLCHTPSSEPTDIPLELVYQGFVGGK</sequence>
<dbReference type="InterPro" id="IPR003593">
    <property type="entry name" value="AAA+_ATPase"/>
</dbReference>
<dbReference type="PANTHER" id="PTHR42939:SF1">
    <property type="entry name" value="ABC TRANSPORTER ATP-BINDING PROTEIN ALBC-RELATED"/>
    <property type="match status" value="1"/>
</dbReference>
<evidence type="ECO:0000259" key="4">
    <source>
        <dbReference type="PROSITE" id="PS50893"/>
    </source>
</evidence>
<dbReference type="InterPro" id="IPR017871">
    <property type="entry name" value="ABC_transporter-like_CS"/>
</dbReference>
<organism evidence="6 7">
    <name type="scientific">Halolactibacillus halophilus</name>
    <dbReference type="NCBI Taxonomy" id="306540"/>
    <lineage>
        <taxon>Bacteria</taxon>
        <taxon>Bacillati</taxon>
        <taxon>Bacillota</taxon>
        <taxon>Bacilli</taxon>
        <taxon>Bacillales</taxon>
        <taxon>Bacillaceae</taxon>
        <taxon>Halolactibacillus</taxon>
    </lineage>
</organism>
<dbReference type="Pfam" id="PF00005">
    <property type="entry name" value="ABC_tran"/>
    <property type="match status" value="1"/>
</dbReference>
<evidence type="ECO:0000256" key="1">
    <source>
        <dbReference type="ARBA" id="ARBA00022448"/>
    </source>
</evidence>
<dbReference type="PANTHER" id="PTHR42939">
    <property type="entry name" value="ABC TRANSPORTER ATP-BINDING PROTEIN ALBC-RELATED"/>
    <property type="match status" value="1"/>
</dbReference>
<dbReference type="SMART" id="SM00382">
    <property type="entry name" value="AAA"/>
    <property type="match status" value="1"/>
</dbReference>